<dbReference type="AlphaFoldDB" id="A0ABD0V695"/>
<reference evidence="2 3" key="1">
    <citation type="journal article" date="2024" name="Plant Biotechnol. J.">
        <title>Dendrobium thyrsiflorum genome and its molecular insights into genes involved in important horticultural traits.</title>
        <authorList>
            <person name="Chen B."/>
            <person name="Wang J.Y."/>
            <person name="Zheng P.J."/>
            <person name="Li K.L."/>
            <person name="Liang Y.M."/>
            <person name="Chen X.F."/>
            <person name="Zhang C."/>
            <person name="Zhao X."/>
            <person name="He X."/>
            <person name="Zhang G.Q."/>
            <person name="Liu Z.J."/>
            <person name="Xu Q."/>
        </authorList>
    </citation>
    <scope>NUCLEOTIDE SEQUENCE [LARGE SCALE GENOMIC DNA]</scope>
    <source>
        <strain evidence="2">GZMU011</strain>
    </source>
</reference>
<proteinExistence type="predicted"/>
<dbReference type="EMBL" id="JANQDX010000008">
    <property type="protein sequence ID" value="KAL0920285.1"/>
    <property type="molecule type" value="Genomic_DNA"/>
</dbReference>
<evidence type="ECO:0000313" key="3">
    <source>
        <dbReference type="Proteomes" id="UP001552299"/>
    </source>
</evidence>
<keyword evidence="3" id="KW-1185">Reference proteome</keyword>
<gene>
    <name evidence="2" type="ORF">M5K25_009409</name>
</gene>
<comment type="caution">
    <text evidence="2">The sequence shown here is derived from an EMBL/GenBank/DDBJ whole genome shotgun (WGS) entry which is preliminary data.</text>
</comment>
<name>A0ABD0V695_DENTH</name>
<feature type="region of interest" description="Disordered" evidence="1">
    <location>
        <begin position="177"/>
        <end position="206"/>
    </location>
</feature>
<accession>A0ABD0V695</accession>
<organism evidence="2 3">
    <name type="scientific">Dendrobium thyrsiflorum</name>
    <name type="common">Pinecone-like raceme dendrobium</name>
    <name type="synonym">Orchid</name>
    <dbReference type="NCBI Taxonomy" id="117978"/>
    <lineage>
        <taxon>Eukaryota</taxon>
        <taxon>Viridiplantae</taxon>
        <taxon>Streptophyta</taxon>
        <taxon>Embryophyta</taxon>
        <taxon>Tracheophyta</taxon>
        <taxon>Spermatophyta</taxon>
        <taxon>Magnoliopsida</taxon>
        <taxon>Liliopsida</taxon>
        <taxon>Asparagales</taxon>
        <taxon>Orchidaceae</taxon>
        <taxon>Epidendroideae</taxon>
        <taxon>Malaxideae</taxon>
        <taxon>Dendrobiinae</taxon>
        <taxon>Dendrobium</taxon>
    </lineage>
</organism>
<dbReference type="Proteomes" id="UP001552299">
    <property type="component" value="Unassembled WGS sequence"/>
</dbReference>
<evidence type="ECO:0000256" key="1">
    <source>
        <dbReference type="SAM" id="MobiDB-lite"/>
    </source>
</evidence>
<sequence>MALSVQKNRKRKARSNLMKRVWYHFYIKNKEERKKKMKCNHPHFTWERSSEVSSVEIDSKTFAALDCHWEITVQKWEDFANGNHHQTTDRSLLSTFKQSGRMPKGTQSQSLKRSRERSKTALAPLLLLNHRRSFAGPLLEGPTVRRTTASRPYSPPDHRLKALQLYTPPDHRLKALQSAGPPPEGPTVRRTTTSRPDILPKARHPAQGSTFYLRSDVLPKARLVAQGQTFFLRADVLLKARRSSNGPTLRLRPDLLLKDRRPAQGSTFYLRSDVLPKARLAAQGQTSRSRPDLLLKARRPAQGQTYCSRPDILLKARHSA</sequence>
<feature type="region of interest" description="Disordered" evidence="1">
    <location>
        <begin position="94"/>
        <end position="117"/>
    </location>
</feature>
<evidence type="ECO:0000313" key="2">
    <source>
        <dbReference type="EMBL" id="KAL0920285.1"/>
    </source>
</evidence>
<protein>
    <submittedName>
        <fullName evidence="2">Uncharacterized protein</fullName>
    </submittedName>
</protein>